<feature type="compositionally biased region" description="Low complexity" evidence="1">
    <location>
        <begin position="458"/>
        <end position="479"/>
    </location>
</feature>
<comment type="caution">
    <text evidence="2">The sequence shown here is derived from an EMBL/GenBank/DDBJ whole genome shotgun (WGS) entry which is preliminary data.</text>
</comment>
<feature type="compositionally biased region" description="Low complexity" evidence="1">
    <location>
        <begin position="438"/>
        <end position="450"/>
    </location>
</feature>
<feature type="compositionally biased region" description="Pro residues" evidence="1">
    <location>
        <begin position="193"/>
        <end position="204"/>
    </location>
</feature>
<feature type="compositionally biased region" description="Low complexity" evidence="1">
    <location>
        <begin position="284"/>
        <end position="295"/>
    </location>
</feature>
<organism evidence="2 4">
    <name type="scientific">Nocardia cyriacigeorgica</name>
    <dbReference type="NCBI Taxonomy" id="135487"/>
    <lineage>
        <taxon>Bacteria</taxon>
        <taxon>Bacillati</taxon>
        <taxon>Actinomycetota</taxon>
        <taxon>Actinomycetes</taxon>
        <taxon>Mycobacteriales</taxon>
        <taxon>Nocardiaceae</taxon>
        <taxon>Nocardia</taxon>
    </lineage>
</organism>
<feature type="compositionally biased region" description="Polar residues" evidence="1">
    <location>
        <begin position="415"/>
        <end position="428"/>
    </location>
</feature>
<evidence type="ECO:0000313" key="2">
    <source>
        <dbReference type="EMBL" id="NEW44079.1"/>
    </source>
</evidence>
<gene>
    <name evidence="2" type="ORF">GV789_06360</name>
    <name evidence="3" type="ORF">GV794_01355</name>
</gene>
<dbReference type="EMBL" id="JAAGUZ010000012">
    <property type="protein sequence ID" value="NEW44079.1"/>
    <property type="molecule type" value="Genomic_DNA"/>
</dbReference>
<name>A0A6P1D3H7_9NOCA</name>
<dbReference type="AlphaFoldDB" id="A0A6P1D3H7"/>
<feature type="region of interest" description="Disordered" evidence="1">
    <location>
        <begin position="181"/>
        <end position="533"/>
    </location>
</feature>
<dbReference type="Proteomes" id="UP000468928">
    <property type="component" value="Unassembled WGS sequence"/>
</dbReference>
<sequence>MEPERTSPYWDAIVGDDWPEISPGAWHALENQARTAAAALNTGDAARARLAFDQAVRSSARLQPIKDEMLAQQGTPQAFADALIAASEVFRDAGALVYRTRNRILDIVDDATARIAAVHRRAEEAGAEEAPTPEQTADTVANVLGGARAEVRDVVAAALRAISPAGLPSLAVISQVLGEPGPWESGGSRSRPEPPVGPSAPPPTDAGDRRGPEGTQPRSPDGRPGADAPAPRPTPESPDDRFEPIVAPDEMLDPAAPPSEAQPPADLVGDPADSDSVVPGDQEPAASQPADSPPQTRDTGPHTPDASAGAVPPTRGGAGPVPTPWGSAAPDSTRGAAGSDIGSGDSTGPDRSNGTDSERMTGAGPYRGGGPDPQRTGAESGRSDTDESGVTEPGNTDTAIDAAARTTASKDASGAENSGPESSVQADSTAGMPPPMMPMGAPAPVSATAPGSPPPSVPVKSSGPSVGPAAATSSPSTAAPAPPVAPAKAPVVGAQPPAGTSAPGSGTAAVPGTAQPANRTIPQPEAVPADPEQQPEDIVRHVVGAAMAAAAGPSFVLGEKVDGDLVLARTLLAGVLAAATHVTGPESAVAVMRHSGGVSAFLTSNEGRGWLPAGVFVPRELSTPWVWSVSEGSGWEGISDPARVLAEFALAWGRKSGARLTALASSMPIDTMLGAQLGEVATAGSVDASPAMNLSAPGPRLIDRLELTGSPRMLARVAETPDDEIHARCVDLAIDAHQRLARAGMNSSDALGVPALRERILPAIRQGRDIPDQSWDELRDLDDLLAVSMVSRRFDATRVALGELRSDQPGADASALRAMVFERRCDELVLLLNGEPTRQRLRDAMYAHAQIAGHSALAEPAAGSARPARRPTVSAPRVS</sequence>
<evidence type="ECO:0000313" key="4">
    <source>
        <dbReference type="Proteomes" id="UP000468928"/>
    </source>
</evidence>
<dbReference type="RefSeq" id="WP_163824464.1">
    <property type="nucleotide sequence ID" value="NZ_JAAGUX010000002.1"/>
</dbReference>
<proteinExistence type="predicted"/>
<feature type="compositionally biased region" description="Low complexity" evidence="1">
    <location>
        <begin position="486"/>
        <end position="509"/>
    </location>
</feature>
<evidence type="ECO:0000313" key="5">
    <source>
        <dbReference type="Proteomes" id="UP000470876"/>
    </source>
</evidence>
<reference evidence="4 5" key="1">
    <citation type="submission" date="2020-01" db="EMBL/GenBank/DDBJ databases">
        <title>Genetics and antimicrobial susceptibilities of Nocardia species isolated from the soil; a comparison with species isolated from humans.</title>
        <authorList>
            <person name="Carrasco G."/>
            <person name="Monzon S."/>
            <person name="Sansegundo M."/>
            <person name="Garcia E."/>
            <person name="Garrido N."/>
            <person name="Medina M.J."/>
            <person name="Villalon P."/>
            <person name="Ramirez-Arocha A.C."/>
            <person name="Jimenez P."/>
            <person name="Cuesta I."/>
            <person name="Valdezate S."/>
        </authorList>
    </citation>
    <scope>NUCLEOTIDE SEQUENCE [LARGE SCALE GENOMIC DNA]</scope>
    <source>
        <strain evidence="2 4">CNM20110639</strain>
        <strain evidence="3 5">CNM20110649</strain>
    </source>
</reference>
<protein>
    <submittedName>
        <fullName evidence="2">Uncharacterized protein</fullName>
    </submittedName>
</protein>
<dbReference type="EMBL" id="JAAGUX010000002">
    <property type="protein sequence ID" value="NEW54319.1"/>
    <property type="molecule type" value="Genomic_DNA"/>
</dbReference>
<keyword evidence="5" id="KW-1185">Reference proteome</keyword>
<feature type="compositionally biased region" description="Low complexity" evidence="1">
    <location>
        <begin position="396"/>
        <end position="407"/>
    </location>
</feature>
<accession>A0A6P1D3H7</accession>
<evidence type="ECO:0000256" key="1">
    <source>
        <dbReference type="SAM" id="MobiDB-lite"/>
    </source>
</evidence>
<evidence type="ECO:0000313" key="3">
    <source>
        <dbReference type="EMBL" id="NEW54319.1"/>
    </source>
</evidence>
<dbReference type="Proteomes" id="UP000470876">
    <property type="component" value="Unassembled WGS sequence"/>
</dbReference>
<feature type="compositionally biased region" description="Low complexity" evidence="1">
    <location>
        <begin position="335"/>
        <end position="350"/>
    </location>
</feature>
<feature type="compositionally biased region" description="Low complexity" evidence="1">
    <location>
        <begin position="857"/>
        <end position="866"/>
    </location>
</feature>
<feature type="region of interest" description="Disordered" evidence="1">
    <location>
        <begin position="857"/>
        <end position="879"/>
    </location>
</feature>